<evidence type="ECO:0000256" key="5">
    <source>
        <dbReference type="ARBA" id="ARBA00022679"/>
    </source>
</evidence>
<dbReference type="AlphaFoldDB" id="A0A7R9AY94"/>
<feature type="domain" description="Fucosyltransferase C-terminal" evidence="12">
    <location>
        <begin position="328"/>
        <end position="469"/>
    </location>
</feature>
<sequence>MKFFGPGYLRMDIGAAPAQWNVVEAGCVISGWECSVRSWLNWDRHPCNGGAQVMDDEGGNRLHYTLTTGIRTKLFRQASCVQHATTWMIRKRRVQSMFATETEGNTDECAHTPMPGGIFWNEASLIYSSSGLAVRSVRVGLPSRVAEFAEATFDENWMSPACDVAIYIETVLSKSDIVEYQGYSLEQQTSDLKEPVILWWTPFTGEKGRLKKCGNYLCYFTEDRNFHHHPLTKGFVFYGSKLDLLDLPLPRNGPSLDWSLLHEESPKNVPALSHKALLSLFNYSSTFSRYSHVPLTLQYLHSLESLIETKYFVPTQVKNQLLSELSPVVYIQSGCNTPSQRDAYVEELMKYIPVDSYGACLQNKKLPENLLYPSDGTDSDEFLHFISRYKFALAFENAVCEDYISEKLWRPLAVGSVPIYMGSPSDWLPNPDSAILISEFESPEKLAHFLKELNNDTARYESYLGHKLYSATLKITNKKLLSALSSHSKENIDWGVNVEQFECYICQRAHIKMKGGTELSVLNESHYLCPPPSSHYRDFKMGDFWSQMMKVGRCEARVVRNFINQNKTAYTSQEFTEALKNLLKVGDC</sequence>
<dbReference type="InterPro" id="IPR038577">
    <property type="entry name" value="GT10-like_C_sf"/>
</dbReference>
<keyword evidence="11" id="KW-0333">Golgi apparatus</keyword>
<feature type="domain" description="Fucosyltransferase N-terminal" evidence="13">
    <location>
        <begin position="193"/>
        <end position="295"/>
    </location>
</feature>
<name>A0A7R9AY94_TIMSH</name>
<evidence type="ECO:0000256" key="11">
    <source>
        <dbReference type="RuleBase" id="RU003832"/>
    </source>
</evidence>
<dbReference type="InterPro" id="IPR001503">
    <property type="entry name" value="Glyco_trans_10"/>
</dbReference>
<dbReference type="Gene3D" id="3.40.50.11660">
    <property type="entry name" value="Glycosyl transferase family 10, C-terminal domain"/>
    <property type="match status" value="1"/>
</dbReference>
<dbReference type="SUPFAM" id="SSF53756">
    <property type="entry name" value="UDP-Glycosyltransferase/glycogen phosphorylase"/>
    <property type="match status" value="1"/>
</dbReference>
<comment type="subcellular location">
    <subcellularLocation>
        <location evidence="1 11">Golgi apparatus</location>
        <location evidence="1 11">Golgi stack membrane</location>
        <topology evidence="1 11">Single-pass type II membrane protein</topology>
    </subcellularLocation>
</comment>
<dbReference type="Pfam" id="PF00852">
    <property type="entry name" value="Glyco_transf_10"/>
    <property type="match status" value="1"/>
</dbReference>
<keyword evidence="7" id="KW-0735">Signal-anchor</keyword>
<dbReference type="EMBL" id="OC002356">
    <property type="protein sequence ID" value="CAD7261723.1"/>
    <property type="molecule type" value="Genomic_DNA"/>
</dbReference>
<reference evidence="14" key="1">
    <citation type="submission" date="2020-11" db="EMBL/GenBank/DDBJ databases">
        <authorList>
            <person name="Tran Van P."/>
        </authorList>
    </citation>
    <scope>NUCLEOTIDE SEQUENCE</scope>
</reference>
<proteinExistence type="inferred from homology"/>
<evidence type="ECO:0000256" key="6">
    <source>
        <dbReference type="ARBA" id="ARBA00022692"/>
    </source>
</evidence>
<dbReference type="PANTHER" id="PTHR11929:SF194">
    <property type="entry name" value="ALPHA-(1,3)-FUCOSYLTRANSFERASE 10"/>
    <property type="match status" value="1"/>
</dbReference>
<evidence type="ECO:0000313" key="14">
    <source>
        <dbReference type="EMBL" id="CAD7261723.1"/>
    </source>
</evidence>
<evidence type="ECO:0000259" key="12">
    <source>
        <dbReference type="Pfam" id="PF00852"/>
    </source>
</evidence>
<keyword evidence="6 11" id="KW-0812">Transmembrane</keyword>
<evidence type="ECO:0000256" key="3">
    <source>
        <dbReference type="ARBA" id="ARBA00008919"/>
    </source>
</evidence>
<protein>
    <recommendedName>
        <fullName evidence="11">Fucosyltransferase</fullName>
        <ecNumber evidence="11">2.4.1.-</ecNumber>
    </recommendedName>
</protein>
<gene>
    <name evidence="14" type="ORF">TSIB3V08_LOCUS5850</name>
</gene>
<organism evidence="14">
    <name type="scientific">Timema shepardi</name>
    <name type="common">Walking stick</name>
    <dbReference type="NCBI Taxonomy" id="629360"/>
    <lineage>
        <taxon>Eukaryota</taxon>
        <taxon>Metazoa</taxon>
        <taxon>Ecdysozoa</taxon>
        <taxon>Arthropoda</taxon>
        <taxon>Hexapoda</taxon>
        <taxon>Insecta</taxon>
        <taxon>Pterygota</taxon>
        <taxon>Neoptera</taxon>
        <taxon>Polyneoptera</taxon>
        <taxon>Phasmatodea</taxon>
        <taxon>Timematodea</taxon>
        <taxon>Timematoidea</taxon>
        <taxon>Timematidae</taxon>
        <taxon>Timema</taxon>
    </lineage>
</organism>
<dbReference type="Pfam" id="PF17039">
    <property type="entry name" value="Glyco_tran_10_N"/>
    <property type="match status" value="1"/>
</dbReference>
<evidence type="ECO:0000256" key="7">
    <source>
        <dbReference type="ARBA" id="ARBA00022968"/>
    </source>
</evidence>
<accession>A0A7R9AY94</accession>
<keyword evidence="5 11" id="KW-0808">Transferase</keyword>
<dbReference type="InterPro" id="IPR031481">
    <property type="entry name" value="Glyco_tran_10_N"/>
</dbReference>
<evidence type="ECO:0000256" key="10">
    <source>
        <dbReference type="ARBA" id="ARBA00023180"/>
    </source>
</evidence>
<dbReference type="PANTHER" id="PTHR11929">
    <property type="entry name" value="ALPHA- 1,3 -FUCOSYLTRANSFERASE"/>
    <property type="match status" value="1"/>
</dbReference>
<keyword evidence="8" id="KW-1133">Transmembrane helix</keyword>
<evidence type="ECO:0000256" key="1">
    <source>
        <dbReference type="ARBA" id="ARBA00004447"/>
    </source>
</evidence>
<evidence type="ECO:0000256" key="8">
    <source>
        <dbReference type="ARBA" id="ARBA00022989"/>
    </source>
</evidence>
<comment type="pathway">
    <text evidence="2">Protein modification; protein glycosylation.</text>
</comment>
<keyword evidence="4 11" id="KW-0328">Glycosyltransferase</keyword>
<dbReference type="UniPathway" id="UPA00378"/>
<dbReference type="FunFam" id="3.40.50.11660:FF:000002">
    <property type="entry name" value="Alpha-(1,3)-fucosyltransferase"/>
    <property type="match status" value="1"/>
</dbReference>
<keyword evidence="10" id="KW-0325">Glycoprotein</keyword>
<dbReference type="InterPro" id="IPR055270">
    <property type="entry name" value="Glyco_tran_10_C"/>
</dbReference>
<comment type="similarity">
    <text evidence="3 11">Belongs to the glycosyltransferase 10 family.</text>
</comment>
<dbReference type="GO" id="GO:0032580">
    <property type="term" value="C:Golgi cisterna membrane"/>
    <property type="evidence" value="ECO:0007669"/>
    <property type="project" value="UniProtKB-SubCell"/>
</dbReference>
<keyword evidence="9" id="KW-0472">Membrane</keyword>
<evidence type="ECO:0000256" key="2">
    <source>
        <dbReference type="ARBA" id="ARBA00004922"/>
    </source>
</evidence>
<evidence type="ECO:0000256" key="4">
    <source>
        <dbReference type="ARBA" id="ARBA00022676"/>
    </source>
</evidence>
<dbReference type="GO" id="GO:0046920">
    <property type="term" value="F:alpha-(1-&gt;3)-fucosyltransferase activity"/>
    <property type="evidence" value="ECO:0007669"/>
    <property type="project" value="TreeGrafter"/>
</dbReference>
<evidence type="ECO:0000256" key="9">
    <source>
        <dbReference type="ARBA" id="ARBA00023136"/>
    </source>
</evidence>
<dbReference type="EC" id="2.4.1.-" evidence="11"/>
<evidence type="ECO:0000259" key="13">
    <source>
        <dbReference type="Pfam" id="PF17039"/>
    </source>
</evidence>